<organism evidence="4 6">
    <name type="scientific">Eisenbergiella tayi</name>
    <dbReference type="NCBI Taxonomy" id="1432052"/>
    <lineage>
        <taxon>Bacteria</taxon>
        <taxon>Bacillati</taxon>
        <taxon>Bacillota</taxon>
        <taxon>Clostridia</taxon>
        <taxon>Lachnospirales</taxon>
        <taxon>Lachnospiraceae</taxon>
        <taxon>Eisenbergiella</taxon>
    </lineage>
</organism>
<reference evidence="5 7" key="1">
    <citation type="submission" date="2016-08" db="EMBL/GenBank/DDBJ databases">
        <title>Characterization of Isolates of Eisenbergiella tayi Derived from Blood Cultures, Using Whole Genome Sequencing.</title>
        <authorList>
            <person name="Bernier A.-M."/>
            <person name="Burdz T."/>
            <person name="Wiebe D."/>
            <person name="Bernard K."/>
        </authorList>
    </citation>
    <scope>NUCLEOTIDE SEQUENCE [LARGE SCALE GENOMIC DNA]</scope>
    <source>
        <strain evidence="5 7">NML120146</strain>
    </source>
</reference>
<dbReference type="Pfam" id="PF12796">
    <property type="entry name" value="Ank_2"/>
    <property type="match status" value="1"/>
</dbReference>
<keyword evidence="3" id="KW-0812">Transmembrane</keyword>
<gene>
    <name evidence="4" type="ORF">BEI59_35480</name>
    <name evidence="5" type="ORF">BEI63_26815</name>
</gene>
<evidence type="ECO:0000313" key="5">
    <source>
        <dbReference type="EMBL" id="ODR47067.1"/>
    </source>
</evidence>
<keyword evidence="3" id="KW-0472">Membrane</keyword>
<dbReference type="Proteomes" id="UP000094869">
    <property type="component" value="Unassembled WGS sequence"/>
</dbReference>
<dbReference type="PROSITE" id="PS50297">
    <property type="entry name" value="ANK_REP_REGION"/>
    <property type="match status" value="1"/>
</dbReference>
<name>A0A1E3U5K6_9FIRM</name>
<dbReference type="Proteomes" id="UP000094271">
    <property type="component" value="Unassembled WGS sequence"/>
</dbReference>
<feature type="transmembrane region" description="Helical" evidence="3">
    <location>
        <begin position="139"/>
        <end position="162"/>
    </location>
</feature>
<reference evidence="4 6" key="2">
    <citation type="submission" date="2016-08" db="EMBL/GenBank/DDBJ databases">
        <authorList>
            <person name="Seilhamer J.J."/>
        </authorList>
    </citation>
    <scope>NUCLEOTIDE SEQUENCE [LARGE SCALE GENOMIC DNA]</scope>
    <source>
        <strain evidence="4 6">NML150140-1</strain>
    </source>
</reference>
<keyword evidence="1" id="KW-0040">ANK repeat</keyword>
<keyword evidence="3" id="KW-1133">Transmembrane helix</keyword>
<feature type="repeat" description="ANK" evidence="1">
    <location>
        <begin position="218"/>
        <end position="250"/>
    </location>
</feature>
<dbReference type="PROSITE" id="PS50088">
    <property type="entry name" value="ANK_REPEAT"/>
    <property type="match status" value="1"/>
</dbReference>
<dbReference type="SMART" id="SM00248">
    <property type="entry name" value="ANK"/>
    <property type="match status" value="3"/>
</dbReference>
<evidence type="ECO:0000256" key="2">
    <source>
        <dbReference type="SAM" id="MobiDB-lite"/>
    </source>
</evidence>
<dbReference type="SUPFAM" id="SSF48403">
    <property type="entry name" value="Ankyrin repeat"/>
    <property type="match status" value="1"/>
</dbReference>
<feature type="transmembrane region" description="Helical" evidence="3">
    <location>
        <begin position="85"/>
        <end position="118"/>
    </location>
</feature>
<dbReference type="Gene3D" id="1.25.40.20">
    <property type="entry name" value="Ankyrin repeat-containing domain"/>
    <property type="match status" value="1"/>
</dbReference>
<dbReference type="AlphaFoldDB" id="A0A1E3U5K6"/>
<keyword evidence="7" id="KW-1185">Reference proteome</keyword>
<dbReference type="InterPro" id="IPR002110">
    <property type="entry name" value="Ankyrin_rpt"/>
</dbReference>
<dbReference type="EMBL" id="MEHD01000046">
    <property type="protein sequence ID" value="ODR47067.1"/>
    <property type="molecule type" value="Genomic_DNA"/>
</dbReference>
<evidence type="ECO:0000313" key="7">
    <source>
        <dbReference type="Proteomes" id="UP000094869"/>
    </source>
</evidence>
<proteinExistence type="predicted"/>
<evidence type="ECO:0000256" key="1">
    <source>
        <dbReference type="PROSITE-ProRule" id="PRU00023"/>
    </source>
</evidence>
<comment type="caution">
    <text evidence="4">The sequence shown here is derived from an EMBL/GenBank/DDBJ whole genome shotgun (WGS) entry which is preliminary data.</text>
</comment>
<dbReference type="InterPro" id="IPR036770">
    <property type="entry name" value="Ankyrin_rpt-contain_sf"/>
</dbReference>
<evidence type="ECO:0000256" key="3">
    <source>
        <dbReference type="SAM" id="Phobius"/>
    </source>
</evidence>
<feature type="compositionally biased region" description="Basic and acidic residues" evidence="2">
    <location>
        <begin position="9"/>
        <end position="28"/>
    </location>
</feature>
<evidence type="ECO:0000313" key="6">
    <source>
        <dbReference type="Proteomes" id="UP000094271"/>
    </source>
</evidence>
<dbReference type="RefSeq" id="WP_069411504.1">
    <property type="nucleotide sequence ID" value="NZ_JAQCZP010000054.1"/>
</dbReference>
<dbReference type="EMBL" id="MEHA01000052">
    <property type="protein sequence ID" value="ODR36172.1"/>
    <property type="molecule type" value="Genomic_DNA"/>
</dbReference>
<feature type="region of interest" description="Disordered" evidence="2">
    <location>
        <begin position="1"/>
        <end position="28"/>
    </location>
</feature>
<accession>A0A1E3U5K6</accession>
<evidence type="ECO:0000313" key="4">
    <source>
        <dbReference type="EMBL" id="ODR36172.1"/>
    </source>
</evidence>
<protein>
    <submittedName>
        <fullName evidence="4">Uncharacterized protein</fullName>
    </submittedName>
</protein>
<sequence length="362" mass="40177">MSSFLCDSPSDHSHPDSGGRRAQDEERRGTWNLYDIGGRRARAREKSKRKGQEIENGKEFGVGWVIFIVGEWERIGDDMAFMGVLIAAGLFYVVFLIWLGVLVLGVVLLVLGILFEVFYGRNKRRLGIEGVGKKKWQKVAGIVCLVISVINLGLAGGSFYFITHMGPETKAIRTENGVVRVLPEEGFAFEGAVERDDLDEVERVLEENPAYWDYKAVDGSTVIGIAIANGSVEVTRFLLENGVDADVVGSSTDTAFWRCVRKIKEGIYNPEMLELLLDYGASAYREEVSYLNPIIAAMCEDGDLTDEELDLLERLVDAGMSLTNMNGIGENAEAYLERIGKENGIADDQPEQYERGLELLRG</sequence>